<evidence type="ECO:0000313" key="1">
    <source>
        <dbReference type="EMBL" id="CUN48375.1"/>
    </source>
</evidence>
<dbReference type="AlphaFoldDB" id="A0A173XCJ8"/>
<organism evidence="1 2">
    <name type="scientific">Blautia obeum</name>
    <dbReference type="NCBI Taxonomy" id="40520"/>
    <lineage>
        <taxon>Bacteria</taxon>
        <taxon>Bacillati</taxon>
        <taxon>Bacillota</taxon>
        <taxon>Clostridia</taxon>
        <taxon>Lachnospirales</taxon>
        <taxon>Lachnospiraceae</taxon>
        <taxon>Blautia</taxon>
    </lineage>
</organism>
<gene>
    <name evidence="1" type="ORF">ERS852476_00249</name>
</gene>
<accession>A0A173XCJ8</accession>
<dbReference type="EMBL" id="CYZP01000002">
    <property type="protein sequence ID" value="CUN48375.1"/>
    <property type="molecule type" value="Genomic_DNA"/>
</dbReference>
<evidence type="ECO:0000313" key="2">
    <source>
        <dbReference type="Proteomes" id="UP000095645"/>
    </source>
</evidence>
<dbReference type="RefSeq" id="WP_256387810.1">
    <property type="nucleotide sequence ID" value="NZ_CYZP01000002.1"/>
</dbReference>
<proteinExistence type="predicted"/>
<reference evidence="1 2" key="1">
    <citation type="submission" date="2015-09" db="EMBL/GenBank/DDBJ databases">
        <authorList>
            <consortium name="Pathogen Informatics"/>
        </authorList>
    </citation>
    <scope>NUCLEOTIDE SEQUENCE [LARGE SCALE GENOMIC DNA]</scope>
    <source>
        <strain evidence="1 2">2789STDY5834861</strain>
    </source>
</reference>
<dbReference type="Proteomes" id="UP000095645">
    <property type="component" value="Unassembled WGS sequence"/>
</dbReference>
<name>A0A173XCJ8_9FIRM</name>
<sequence>MTEEFIGCIEEELKEIELFYEENGVEVEAYTLHNGSFFSICC</sequence>
<protein>
    <submittedName>
        <fullName evidence="1">Uncharacterized protein</fullName>
    </submittedName>
</protein>